<reference evidence="1" key="1">
    <citation type="submission" date="2018-05" db="EMBL/GenBank/DDBJ databases">
        <authorList>
            <person name="Lanie J.A."/>
            <person name="Ng W.-L."/>
            <person name="Kazmierczak K.M."/>
            <person name="Andrzejewski T.M."/>
            <person name="Davidsen T.M."/>
            <person name="Wayne K.J."/>
            <person name="Tettelin H."/>
            <person name="Glass J.I."/>
            <person name="Rusch D."/>
            <person name="Podicherti R."/>
            <person name="Tsui H.-C.T."/>
            <person name="Winkler M.E."/>
        </authorList>
    </citation>
    <scope>NUCLEOTIDE SEQUENCE</scope>
</reference>
<dbReference type="InterPro" id="IPR010992">
    <property type="entry name" value="IHF-like_DNA-bd_dom_sf"/>
</dbReference>
<proteinExistence type="predicted"/>
<dbReference type="AlphaFoldDB" id="A0A382K488"/>
<dbReference type="EMBL" id="UINC01078307">
    <property type="protein sequence ID" value="SVC19260.1"/>
    <property type="molecule type" value="Genomic_DNA"/>
</dbReference>
<accession>A0A382K488</accession>
<dbReference type="Gene3D" id="4.10.520.10">
    <property type="entry name" value="IHF-like DNA-binding proteins"/>
    <property type="match status" value="1"/>
</dbReference>
<dbReference type="GO" id="GO:0003677">
    <property type="term" value="F:DNA binding"/>
    <property type="evidence" value="ECO:0007669"/>
    <property type="project" value="InterPro"/>
</dbReference>
<dbReference type="SUPFAM" id="SSF47729">
    <property type="entry name" value="IHF-like DNA-binding proteins"/>
    <property type="match status" value="1"/>
</dbReference>
<dbReference type="GO" id="GO:0030527">
    <property type="term" value="F:structural constituent of chromatin"/>
    <property type="evidence" value="ECO:0007669"/>
    <property type="project" value="InterPro"/>
</dbReference>
<dbReference type="InterPro" id="IPR000119">
    <property type="entry name" value="Hist_DNA-bd"/>
</dbReference>
<dbReference type="Pfam" id="PF00216">
    <property type="entry name" value="Bac_DNA_binding"/>
    <property type="match status" value="1"/>
</dbReference>
<sequence>MSNFYSAPLSKTQILNAIAEDTEIARKDVAKVMDSLSSVIEGHLKPGAAGVFKMPGLLKISVVDKPATPARFGVPNPFRPGETMDVAAKPASRRVKVAAMKNLKTMAG</sequence>
<name>A0A382K488_9ZZZZ</name>
<organism evidence="1">
    <name type="scientific">marine metagenome</name>
    <dbReference type="NCBI Taxonomy" id="408172"/>
    <lineage>
        <taxon>unclassified sequences</taxon>
        <taxon>metagenomes</taxon>
        <taxon>ecological metagenomes</taxon>
    </lineage>
</organism>
<evidence type="ECO:0000313" key="1">
    <source>
        <dbReference type="EMBL" id="SVC19260.1"/>
    </source>
</evidence>
<protein>
    <recommendedName>
        <fullName evidence="2">DNA-binding protein</fullName>
    </recommendedName>
</protein>
<dbReference type="CDD" id="cd13834">
    <property type="entry name" value="HU_like"/>
    <property type="match status" value="1"/>
</dbReference>
<evidence type="ECO:0008006" key="2">
    <source>
        <dbReference type="Google" id="ProtNLM"/>
    </source>
</evidence>
<gene>
    <name evidence="1" type="ORF">METZ01_LOCUS272114</name>
</gene>